<name>I7ZJ95_9GAMM</name>
<dbReference type="EMBL" id="AKGD01000001">
    <property type="protein sequence ID" value="EIT71974.1"/>
    <property type="molecule type" value="Genomic_DNA"/>
</dbReference>
<dbReference type="Pfam" id="PF00831">
    <property type="entry name" value="Ribosomal_L29"/>
    <property type="match status" value="1"/>
</dbReference>
<protein>
    <recommendedName>
        <fullName evidence="4 5">Large ribosomal subunit protein uL29</fullName>
    </recommendedName>
</protein>
<evidence type="ECO:0000256" key="4">
    <source>
        <dbReference type="ARBA" id="ARBA00035204"/>
    </source>
</evidence>
<gene>
    <name evidence="5" type="primary">rpmC</name>
    <name evidence="6" type="ORF">WQQ_21110</name>
</gene>
<dbReference type="RefSeq" id="WP_007185058.1">
    <property type="nucleotide sequence ID" value="NZ_AKGD01000001.1"/>
</dbReference>
<sequence>MKTTEYLKSLRSKDGAGLKSELEALRREQFNLRIQGAMGQAAQTHLAAGVRKKIAQVKTLINQQAK</sequence>
<dbReference type="InterPro" id="IPR001854">
    <property type="entry name" value="Ribosomal_uL29"/>
</dbReference>
<dbReference type="HAMAP" id="MF_00374">
    <property type="entry name" value="Ribosomal_uL29"/>
    <property type="match status" value="1"/>
</dbReference>
<dbReference type="GO" id="GO:0003735">
    <property type="term" value="F:structural constituent of ribosome"/>
    <property type="evidence" value="ECO:0007669"/>
    <property type="project" value="InterPro"/>
</dbReference>
<evidence type="ECO:0000256" key="1">
    <source>
        <dbReference type="ARBA" id="ARBA00009254"/>
    </source>
</evidence>
<dbReference type="Gene3D" id="1.10.287.310">
    <property type="match status" value="1"/>
</dbReference>
<dbReference type="AlphaFoldDB" id="I7ZJ95"/>
<evidence type="ECO:0000256" key="5">
    <source>
        <dbReference type="HAMAP-Rule" id="MF_00374"/>
    </source>
</evidence>
<dbReference type="GO" id="GO:1990904">
    <property type="term" value="C:ribonucleoprotein complex"/>
    <property type="evidence" value="ECO:0007669"/>
    <property type="project" value="UniProtKB-KW"/>
</dbReference>
<evidence type="ECO:0000256" key="2">
    <source>
        <dbReference type="ARBA" id="ARBA00022980"/>
    </source>
</evidence>
<dbReference type="Proteomes" id="UP000003704">
    <property type="component" value="Unassembled WGS sequence"/>
</dbReference>
<evidence type="ECO:0000313" key="7">
    <source>
        <dbReference type="Proteomes" id="UP000003704"/>
    </source>
</evidence>
<evidence type="ECO:0000256" key="3">
    <source>
        <dbReference type="ARBA" id="ARBA00023274"/>
    </source>
</evidence>
<reference evidence="6 7" key="1">
    <citation type="journal article" date="2012" name="J. Bacteriol.">
        <title>Genome Sequence of n-Alkane-Degrading Hydrocarboniphaga effusa Strain AP103T (ATCC BAA-332T).</title>
        <authorList>
            <person name="Chang H.K."/>
            <person name="Zylstra G.J."/>
            <person name="Chae J.C."/>
        </authorList>
    </citation>
    <scope>NUCLEOTIDE SEQUENCE [LARGE SCALE GENOMIC DNA]</scope>
    <source>
        <strain evidence="6 7">AP103</strain>
    </source>
</reference>
<keyword evidence="7" id="KW-1185">Reference proteome</keyword>
<dbReference type="SUPFAM" id="SSF46561">
    <property type="entry name" value="Ribosomal protein L29 (L29p)"/>
    <property type="match status" value="1"/>
</dbReference>
<keyword evidence="2 5" id="KW-0689">Ribosomal protein</keyword>
<dbReference type="CDD" id="cd00427">
    <property type="entry name" value="Ribosomal_L29_HIP"/>
    <property type="match status" value="1"/>
</dbReference>
<dbReference type="GO" id="GO:0005840">
    <property type="term" value="C:ribosome"/>
    <property type="evidence" value="ECO:0007669"/>
    <property type="project" value="UniProtKB-KW"/>
</dbReference>
<dbReference type="GO" id="GO:0006412">
    <property type="term" value="P:translation"/>
    <property type="evidence" value="ECO:0007669"/>
    <property type="project" value="UniProtKB-UniRule"/>
</dbReference>
<keyword evidence="3 5" id="KW-0687">Ribonucleoprotein</keyword>
<dbReference type="NCBIfam" id="TIGR00012">
    <property type="entry name" value="L29"/>
    <property type="match status" value="1"/>
</dbReference>
<organism evidence="6 7">
    <name type="scientific">Hydrocarboniphaga effusa AP103</name>
    <dbReference type="NCBI Taxonomy" id="1172194"/>
    <lineage>
        <taxon>Bacteria</taxon>
        <taxon>Pseudomonadati</taxon>
        <taxon>Pseudomonadota</taxon>
        <taxon>Gammaproteobacteria</taxon>
        <taxon>Nevskiales</taxon>
        <taxon>Nevskiaceae</taxon>
        <taxon>Hydrocarboniphaga</taxon>
    </lineage>
</organism>
<dbReference type="STRING" id="1172194.WQQ_21110"/>
<dbReference type="InterPro" id="IPR036049">
    <property type="entry name" value="Ribosomal_uL29_sf"/>
</dbReference>
<comment type="similarity">
    <text evidence="1 5">Belongs to the universal ribosomal protein uL29 family.</text>
</comment>
<comment type="caution">
    <text evidence="6">The sequence shown here is derived from an EMBL/GenBank/DDBJ whole genome shotgun (WGS) entry which is preliminary data.</text>
</comment>
<dbReference type="OrthoDB" id="9815192at2"/>
<proteinExistence type="inferred from homology"/>
<accession>I7ZJ95</accession>
<evidence type="ECO:0000313" key="6">
    <source>
        <dbReference type="EMBL" id="EIT71974.1"/>
    </source>
</evidence>